<dbReference type="AlphaFoldDB" id="A0A8N4KXG0"/>
<protein>
    <submittedName>
        <fullName evidence="2 3">Uncharacterized protein LOC105223435</fullName>
    </submittedName>
</protein>
<proteinExistence type="predicted"/>
<gene>
    <name evidence="2 3" type="primary">LOC105223435</name>
</gene>
<dbReference type="InterPro" id="IPR010512">
    <property type="entry name" value="DUF1091"/>
</dbReference>
<accession>A0A8N4KXG0</accession>
<dbReference type="OrthoDB" id="7834078at2759"/>
<dbReference type="Proteomes" id="UP001652620">
    <property type="component" value="Chromosome 5"/>
</dbReference>
<keyword evidence="1" id="KW-1185">Reference proteome</keyword>
<evidence type="ECO:0000313" key="2">
    <source>
        <dbReference type="RefSeq" id="XP_029405012.1"/>
    </source>
</evidence>
<dbReference type="OMA" id="VICKLEF"/>
<organism evidence="1 2">
    <name type="scientific">Bactrocera dorsalis</name>
    <name type="common">Oriental fruit fly</name>
    <name type="synonym">Dacus dorsalis</name>
    <dbReference type="NCBI Taxonomy" id="27457"/>
    <lineage>
        <taxon>Eukaryota</taxon>
        <taxon>Metazoa</taxon>
        <taxon>Ecdysozoa</taxon>
        <taxon>Arthropoda</taxon>
        <taxon>Hexapoda</taxon>
        <taxon>Insecta</taxon>
        <taxon>Pterygota</taxon>
        <taxon>Neoptera</taxon>
        <taxon>Endopterygota</taxon>
        <taxon>Diptera</taxon>
        <taxon>Brachycera</taxon>
        <taxon>Muscomorpha</taxon>
        <taxon>Tephritoidea</taxon>
        <taxon>Tephritidae</taxon>
        <taxon>Bactrocera</taxon>
        <taxon>Bactrocera</taxon>
    </lineage>
</organism>
<evidence type="ECO:0000313" key="1">
    <source>
        <dbReference type="Proteomes" id="UP001652620"/>
    </source>
</evidence>
<evidence type="ECO:0000313" key="3">
    <source>
        <dbReference type="RefSeq" id="XP_049314331.1"/>
    </source>
</evidence>
<dbReference type="GeneID" id="105223435"/>
<sequence>MTKVDFYNVECTVSDPSYVYFDTCIIKAVNRTYKYFTMIAKFPRRQPVDNISMTFALLRRANGYKPFLYNFTVDCCKYMKKRNNPVINYFHSWFEKYSTINRTCPYAAHDEVVDKLPVSHINRMTTEILPVPQGQYVFHTSWYFYNTKIAIVKLFVQIM</sequence>
<dbReference type="PANTHER" id="PTHR20898:SF0">
    <property type="entry name" value="DAEDALUS ON 3-RELATED"/>
    <property type="match status" value="1"/>
</dbReference>
<reference evidence="2" key="1">
    <citation type="submission" date="2025-04" db="UniProtKB">
        <authorList>
            <consortium name="RefSeq"/>
        </authorList>
    </citation>
    <scope>IDENTIFICATION</scope>
    <source>
        <strain evidence="2">Punador</strain>
        <tissue evidence="3">Adult</tissue>
    </source>
</reference>
<dbReference type="RefSeq" id="XP_049314331.1">
    <property type="nucleotide sequence ID" value="XM_049458374.1"/>
</dbReference>
<dbReference type="KEGG" id="bdr:105223435"/>
<dbReference type="Pfam" id="PF06477">
    <property type="entry name" value="DUF1091"/>
    <property type="match status" value="1"/>
</dbReference>
<dbReference type="RefSeq" id="XP_029405012.1">
    <property type="nucleotide sequence ID" value="XM_029549152.1"/>
</dbReference>
<dbReference type="SMART" id="SM00697">
    <property type="entry name" value="DM8"/>
    <property type="match status" value="1"/>
</dbReference>
<dbReference type="PANTHER" id="PTHR20898">
    <property type="entry name" value="DAEDALUS ON 3-RELATED-RELATED"/>
    <property type="match status" value="1"/>
</dbReference>
<name>A0A8N4KXG0_BACDO</name>